<dbReference type="Proteomes" id="UP000821845">
    <property type="component" value="Chromosome 5"/>
</dbReference>
<sequence>MYITPSSLHRANPDTPPTCSLCKHPYCNFEHTLWLCPTHGAMELSTQEIWQEVLMRNDYKQQLQAVHRAQDIATSLQLPTPSWAGPPG</sequence>
<reference evidence="1" key="1">
    <citation type="submission" date="2020-05" db="EMBL/GenBank/DDBJ databases">
        <title>Large-scale comparative analyses of tick genomes elucidate their genetic diversity and vector capacities.</title>
        <authorList>
            <person name="Jia N."/>
            <person name="Wang J."/>
            <person name="Shi W."/>
            <person name="Du L."/>
            <person name="Sun Y."/>
            <person name="Zhan W."/>
            <person name="Jiang J."/>
            <person name="Wang Q."/>
            <person name="Zhang B."/>
            <person name="Ji P."/>
            <person name="Sakyi L.B."/>
            <person name="Cui X."/>
            <person name="Yuan T."/>
            <person name="Jiang B."/>
            <person name="Yang W."/>
            <person name="Lam T.T.-Y."/>
            <person name="Chang Q."/>
            <person name="Ding S."/>
            <person name="Wang X."/>
            <person name="Zhu J."/>
            <person name="Ruan X."/>
            <person name="Zhao L."/>
            <person name="Wei J."/>
            <person name="Que T."/>
            <person name="Du C."/>
            <person name="Cheng J."/>
            <person name="Dai P."/>
            <person name="Han X."/>
            <person name="Huang E."/>
            <person name="Gao Y."/>
            <person name="Liu J."/>
            <person name="Shao H."/>
            <person name="Ye R."/>
            <person name="Li L."/>
            <person name="Wei W."/>
            <person name="Wang X."/>
            <person name="Wang C."/>
            <person name="Yang T."/>
            <person name="Huo Q."/>
            <person name="Li W."/>
            <person name="Guo W."/>
            <person name="Chen H."/>
            <person name="Zhou L."/>
            <person name="Ni X."/>
            <person name="Tian J."/>
            <person name="Zhou Y."/>
            <person name="Sheng Y."/>
            <person name="Liu T."/>
            <person name="Pan Y."/>
            <person name="Xia L."/>
            <person name="Li J."/>
            <person name="Zhao F."/>
            <person name="Cao W."/>
        </authorList>
    </citation>
    <scope>NUCLEOTIDE SEQUENCE</scope>
    <source>
        <strain evidence="1">Hyas-2018</strain>
    </source>
</reference>
<proteinExistence type="predicted"/>
<accession>A0ACB7SCI7</accession>
<protein>
    <submittedName>
        <fullName evidence="1">Uncharacterized protein</fullName>
    </submittedName>
</protein>
<keyword evidence="2" id="KW-1185">Reference proteome</keyword>
<evidence type="ECO:0000313" key="1">
    <source>
        <dbReference type="EMBL" id="KAH6931413.1"/>
    </source>
</evidence>
<dbReference type="EMBL" id="CM023485">
    <property type="protein sequence ID" value="KAH6931413.1"/>
    <property type="molecule type" value="Genomic_DNA"/>
</dbReference>
<organism evidence="1 2">
    <name type="scientific">Hyalomma asiaticum</name>
    <name type="common">Tick</name>
    <dbReference type="NCBI Taxonomy" id="266040"/>
    <lineage>
        <taxon>Eukaryota</taxon>
        <taxon>Metazoa</taxon>
        <taxon>Ecdysozoa</taxon>
        <taxon>Arthropoda</taxon>
        <taxon>Chelicerata</taxon>
        <taxon>Arachnida</taxon>
        <taxon>Acari</taxon>
        <taxon>Parasitiformes</taxon>
        <taxon>Ixodida</taxon>
        <taxon>Ixodoidea</taxon>
        <taxon>Ixodidae</taxon>
        <taxon>Hyalomminae</taxon>
        <taxon>Hyalomma</taxon>
    </lineage>
</organism>
<comment type="caution">
    <text evidence="1">The sequence shown here is derived from an EMBL/GenBank/DDBJ whole genome shotgun (WGS) entry which is preliminary data.</text>
</comment>
<gene>
    <name evidence="1" type="ORF">HPB50_024381</name>
</gene>
<evidence type="ECO:0000313" key="2">
    <source>
        <dbReference type="Proteomes" id="UP000821845"/>
    </source>
</evidence>
<name>A0ACB7SCI7_HYAAI</name>